<comment type="caution">
    <text evidence="1">The sequence shown here is derived from an EMBL/GenBank/DDBJ whole genome shotgun (WGS) entry which is preliminary data.</text>
</comment>
<dbReference type="Proteomes" id="UP000886861">
    <property type="component" value="Unassembled WGS sequence"/>
</dbReference>
<proteinExistence type="predicted"/>
<protein>
    <submittedName>
        <fullName evidence="1">Uncharacterized protein</fullName>
    </submittedName>
</protein>
<sequence length="217" mass="25390">MKFESLWNGYKFPNCETCKKDCQGHLDYGNLCSNLNYLKDYAEVNYEKNKESFNSLKRLTTNNKLNIFSFGCGLGFDYIGANEIFGNNFNYYGIDEGDWVIKKTNAYKNFTPKLPKTISYDDGMFLLNVTKENPVICFFNSLFTISNNSNLKEDLVKALENKNNFYIICDYTINNNYHMPKEEMDFLKRLRRKLNSFHYNSFEILDGKGIIMSGRKC</sequence>
<dbReference type="EMBL" id="DVOJ01000015">
    <property type="protein sequence ID" value="HIV01768.1"/>
    <property type="molecule type" value="Genomic_DNA"/>
</dbReference>
<gene>
    <name evidence="1" type="ORF">IAA62_04370</name>
</gene>
<dbReference type="AlphaFoldDB" id="A0A9D1NEQ1"/>
<reference evidence="1" key="2">
    <citation type="journal article" date="2021" name="PeerJ">
        <title>Extensive microbial diversity within the chicken gut microbiome revealed by metagenomics and culture.</title>
        <authorList>
            <person name="Gilroy R."/>
            <person name="Ravi A."/>
            <person name="Getino M."/>
            <person name="Pursley I."/>
            <person name="Horton D.L."/>
            <person name="Alikhan N.F."/>
            <person name="Baker D."/>
            <person name="Gharbi K."/>
            <person name="Hall N."/>
            <person name="Watson M."/>
            <person name="Adriaenssens E.M."/>
            <person name="Foster-Nyarko E."/>
            <person name="Jarju S."/>
            <person name="Secka A."/>
            <person name="Antonio M."/>
            <person name="Oren A."/>
            <person name="Chaudhuri R.R."/>
            <person name="La Ragione R."/>
            <person name="Hildebrand F."/>
            <person name="Pallen M.J."/>
        </authorList>
    </citation>
    <scope>NUCLEOTIDE SEQUENCE</scope>
    <source>
        <strain evidence="1">CHK186-9395</strain>
    </source>
</reference>
<accession>A0A9D1NEQ1</accession>
<evidence type="ECO:0000313" key="2">
    <source>
        <dbReference type="Proteomes" id="UP000886861"/>
    </source>
</evidence>
<evidence type="ECO:0000313" key="1">
    <source>
        <dbReference type="EMBL" id="HIV01768.1"/>
    </source>
</evidence>
<reference evidence="1" key="1">
    <citation type="submission" date="2020-10" db="EMBL/GenBank/DDBJ databases">
        <authorList>
            <person name="Gilroy R."/>
        </authorList>
    </citation>
    <scope>NUCLEOTIDE SEQUENCE</scope>
    <source>
        <strain evidence="1">CHK186-9395</strain>
    </source>
</reference>
<organism evidence="1 2">
    <name type="scientific">Candidatus Caccopulliclostridium gallistercoris</name>
    <dbReference type="NCBI Taxonomy" id="2840719"/>
    <lineage>
        <taxon>Bacteria</taxon>
        <taxon>Bacillati</taxon>
        <taxon>Bacillota</taxon>
        <taxon>Clostridia</taxon>
        <taxon>Candidatus Caccopulliclostridium</taxon>
    </lineage>
</organism>
<name>A0A9D1NEQ1_9FIRM</name>